<keyword evidence="11" id="KW-1185">Reference proteome</keyword>
<dbReference type="PANTHER" id="PTHR34295:SF4">
    <property type="entry name" value="BIOTIN TRANSPORTER BIOY-RELATED"/>
    <property type="match status" value="1"/>
</dbReference>
<feature type="transmembrane region" description="Helical" evidence="9">
    <location>
        <begin position="51"/>
        <end position="69"/>
    </location>
</feature>
<evidence type="ECO:0000256" key="3">
    <source>
        <dbReference type="ARBA" id="ARBA00022448"/>
    </source>
</evidence>
<dbReference type="GO" id="GO:0005886">
    <property type="term" value="C:plasma membrane"/>
    <property type="evidence" value="ECO:0007669"/>
    <property type="project" value="UniProtKB-SubCell"/>
</dbReference>
<evidence type="ECO:0000313" key="11">
    <source>
        <dbReference type="Proteomes" id="UP000470082"/>
    </source>
</evidence>
<evidence type="ECO:0000256" key="4">
    <source>
        <dbReference type="ARBA" id="ARBA00022475"/>
    </source>
</evidence>
<keyword evidence="5 9" id="KW-0812">Transmembrane</keyword>
<name>A0A7X2T3I3_9FIRM</name>
<dbReference type="Pfam" id="PF02632">
    <property type="entry name" value="BioY"/>
    <property type="match status" value="1"/>
</dbReference>
<proteinExistence type="inferred from homology"/>
<comment type="subcellular location">
    <subcellularLocation>
        <location evidence="1 8">Cell membrane</location>
        <topology evidence="1 8">Multi-pass membrane protein</topology>
    </subcellularLocation>
</comment>
<dbReference type="RefSeq" id="WP_154460010.1">
    <property type="nucleotide sequence ID" value="NZ_VUMM01000007.1"/>
</dbReference>
<feature type="transmembrane region" description="Helical" evidence="9">
    <location>
        <begin position="107"/>
        <end position="127"/>
    </location>
</feature>
<dbReference type="InterPro" id="IPR003784">
    <property type="entry name" value="BioY"/>
</dbReference>
<feature type="transmembrane region" description="Helical" evidence="9">
    <location>
        <begin position="133"/>
        <end position="158"/>
    </location>
</feature>
<dbReference type="PIRSF" id="PIRSF016661">
    <property type="entry name" value="BioY"/>
    <property type="match status" value="1"/>
</dbReference>
<evidence type="ECO:0000256" key="1">
    <source>
        <dbReference type="ARBA" id="ARBA00004651"/>
    </source>
</evidence>
<evidence type="ECO:0000256" key="8">
    <source>
        <dbReference type="PIRNR" id="PIRNR016661"/>
    </source>
</evidence>
<evidence type="ECO:0000256" key="5">
    <source>
        <dbReference type="ARBA" id="ARBA00022692"/>
    </source>
</evidence>
<keyword evidence="3 8" id="KW-0813">Transport</keyword>
<comment type="similarity">
    <text evidence="2 8">Belongs to the BioY family.</text>
</comment>
<gene>
    <name evidence="10" type="ORF">FYJ50_05075</name>
</gene>
<evidence type="ECO:0000256" key="6">
    <source>
        <dbReference type="ARBA" id="ARBA00022989"/>
    </source>
</evidence>
<comment type="caution">
    <text evidence="10">The sequence shown here is derived from an EMBL/GenBank/DDBJ whole genome shotgun (WGS) entry which is preliminary data.</text>
</comment>
<organism evidence="10 11">
    <name type="scientific">Floccifex porci</name>
    <dbReference type="NCBI Taxonomy" id="2606629"/>
    <lineage>
        <taxon>Bacteria</taxon>
        <taxon>Bacillati</taxon>
        <taxon>Bacillota</taxon>
        <taxon>Erysipelotrichia</taxon>
        <taxon>Erysipelotrichales</taxon>
        <taxon>Erysipelotrichaceae</taxon>
        <taxon>Floccifex</taxon>
    </lineage>
</organism>
<sequence length="166" mass="18148">MKTKDIAYIALMAASISIIAPLSIPVGEIPISLATFMIMFTSSWLGWKKGVMATALYILLGCIGLPVFAGYKSGFVTLFGMTGGYIIGYLALAFFTGLKVEKSWFKIINMILGTIVLYIIGTIWFMFLTKMDLMASLMSCVIPFLIGDALKIICAYLLTLKLKGVQ</sequence>
<evidence type="ECO:0000256" key="9">
    <source>
        <dbReference type="SAM" id="Phobius"/>
    </source>
</evidence>
<feature type="transmembrane region" description="Helical" evidence="9">
    <location>
        <begin position="6"/>
        <end position="39"/>
    </location>
</feature>
<evidence type="ECO:0000256" key="2">
    <source>
        <dbReference type="ARBA" id="ARBA00010692"/>
    </source>
</evidence>
<feature type="transmembrane region" description="Helical" evidence="9">
    <location>
        <begin position="75"/>
        <end position="95"/>
    </location>
</feature>
<keyword evidence="7 8" id="KW-0472">Membrane</keyword>
<evidence type="ECO:0000313" key="10">
    <source>
        <dbReference type="EMBL" id="MSS01475.1"/>
    </source>
</evidence>
<keyword evidence="4 8" id="KW-1003">Cell membrane</keyword>
<accession>A0A7X2T3I3</accession>
<dbReference type="Proteomes" id="UP000470082">
    <property type="component" value="Unassembled WGS sequence"/>
</dbReference>
<dbReference type="GO" id="GO:0015225">
    <property type="term" value="F:biotin transmembrane transporter activity"/>
    <property type="evidence" value="ECO:0007669"/>
    <property type="project" value="UniProtKB-UniRule"/>
</dbReference>
<evidence type="ECO:0000256" key="7">
    <source>
        <dbReference type="ARBA" id="ARBA00023136"/>
    </source>
</evidence>
<dbReference type="PANTHER" id="PTHR34295">
    <property type="entry name" value="BIOTIN TRANSPORTER BIOY"/>
    <property type="match status" value="1"/>
</dbReference>
<dbReference type="AlphaFoldDB" id="A0A7X2T3I3"/>
<protein>
    <recommendedName>
        <fullName evidence="8">Biotin transporter</fullName>
    </recommendedName>
</protein>
<keyword evidence="6 9" id="KW-1133">Transmembrane helix</keyword>
<reference evidence="10 11" key="1">
    <citation type="submission" date="2019-08" db="EMBL/GenBank/DDBJ databases">
        <title>In-depth cultivation of the pig gut microbiome towards novel bacterial diversity and tailored functional studies.</title>
        <authorList>
            <person name="Wylensek D."/>
            <person name="Hitch T.C.A."/>
            <person name="Clavel T."/>
        </authorList>
    </citation>
    <scope>NUCLEOTIDE SEQUENCE [LARGE SCALE GENOMIC DNA]</scope>
    <source>
        <strain evidence="10 11">LKV-178-WT-2G</strain>
    </source>
</reference>
<dbReference type="EMBL" id="VUMM01000007">
    <property type="protein sequence ID" value="MSS01475.1"/>
    <property type="molecule type" value="Genomic_DNA"/>
</dbReference>
<dbReference type="Gene3D" id="1.10.1760.20">
    <property type="match status" value="1"/>
</dbReference>